<gene>
    <name evidence="1" type="ORF">GM418_21395</name>
</gene>
<protein>
    <submittedName>
        <fullName evidence="1">Uncharacterized protein</fullName>
    </submittedName>
</protein>
<name>A0A6I6JY97_9BACT</name>
<dbReference type="KEGG" id="mcos:GM418_21395"/>
<evidence type="ECO:0000313" key="2">
    <source>
        <dbReference type="Proteomes" id="UP000428260"/>
    </source>
</evidence>
<dbReference type="AlphaFoldDB" id="A0A6I6JY97"/>
<proteinExistence type="predicted"/>
<evidence type="ECO:0000313" key="1">
    <source>
        <dbReference type="EMBL" id="QGY46128.1"/>
    </source>
</evidence>
<keyword evidence="2" id="KW-1185">Reference proteome</keyword>
<accession>A0A6I6JY97</accession>
<sequence>MENTSSTAELQVAIELLEAEQAVKLKLMKKQFHLAYESLRPVNLIENTLKEISTSPYLVNNLLNATVGLATGHLLKRVITGESNNKLRRFLGIVMQFGITNITAKILKHKRH</sequence>
<organism evidence="1 2">
    <name type="scientific">Maribellus comscasis</name>
    <dbReference type="NCBI Taxonomy" id="2681766"/>
    <lineage>
        <taxon>Bacteria</taxon>
        <taxon>Pseudomonadati</taxon>
        <taxon>Bacteroidota</taxon>
        <taxon>Bacteroidia</taxon>
        <taxon>Marinilabiliales</taxon>
        <taxon>Prolixibacteraceae</taxon>
        <taxon>Maribellus</taxon>
    </lineage>
</organism>
<dbReference type="Proteomes" id="UP000428260">
    <property type="component" value="Chromosome"/>
</dbReference>
<reference evidence="1 2" key="1">
    <citation type="submission" date="2019-11" db="EMBL/GenBank/DDBJ databases">
        <authorList>
            <person name="Zheng R.K."/>
            <person name="Sun C.M."/>
        </authorList>
    </citation>
    <scope>NUCLEOTIDE SEQUENCE [LARGE SCALE GENOMIC DNA]</scope>
    <source>
        <strain evidence="1 2">WC007</strain>
    </source>
</reference>
<dbReference type="RefSeq" id="WP_158869268.1">
    <property type="nucleotide sequence ID" value="NZ_CP046401.1"/>
</dbReference>
<dbReference type="EMBL" id="CP046401">
    <property type="protein sequence ID" value="QGY46128.1"/>
    <property type="molecule type" value="Genomic_DNA"/>
</dbReference>